<feature type="transmembrane region" description="Helical" evidence="7">
    <location>
        <begin position="223"/>
        <end position="244"/>
    </location>
</feature>
<dbReference type="Proteomes" id="UP000000226">
    <property type="component" value="Chromosome 11"/>
</dbReference>
<dbReference type="GO" id="GO:0005886">
    <property type="term" value="C:plasma membrane"/>
    <property type="evidence" value="ECO:0007669"/>
    <property type="project" value="TreeGrafter"/>
</dbReference>
<evidence type="ECO:0000256" key="4">
    <source>
        <dbReference type="ARBA" id="ARBA00022692"/>
    </source>
</evidence>
<dbReference type="Pfam" id="PF01733">
    <property type="entry name" value="Nucleoside_tran"/>
    <property type="match status" value="1"/>
</dbReference>
<feature type="transmembrane region" description="Helical" evidence="7">
    <location>
        <begin position="189"/>
        <end position="211"/>
    </location>
</feature>
<feature type="transmembrane region" description="Helical" evidence="7">
    <location>
        <begin position="149"/>
        <end position="168"/>
    </location>
</feature>
<dbReference type="PANTHER" id="PTHR10332:SF30">
    <property type="entry name" value="EQUILIBRATIVE NUCLEOTIDE TRANSPORTER 2"/>
    <property type="match status" value="1"/>
</dbReference>
<feature type="transmembrane region" description="Helical" evidence="7">
    <location>
        <begin position="427"/>
        <end position="450"/>
    </location>
</feature>
<dbReference type="OrthoDB" id="1856718at2759"/>
<dbReference type="AlphaFoldDB" id="V7AIC6"/>
<evidence type="ECO:0000256" key="2">
    <source>
        <dbReference type="ARBA" id="ARBA00007965"/>
    </source>
</evidence>
<sequence length="455" mass="50547">MSIRYYIYSIVGMFMHLFNGFSVKRSLLSKEVDTREESKAAMENSEPPRRLEGKYAAIVVCWFLGNGCLFSWNSMLTIEDYYVHLFPKYHPSRVLTLVYQPFAVGTLAILAYKEDKINTRIRNLFGYTLFFISTLSVLILDLATSGKGGLGTFIGICIISGAFGIADAHTQGGMVGDLSYMLPEFIQSFLAGLAASGALTSALRLITKAAFENSKNGLHKGAITFFVISTFFELLCFLLYAFVFPKLPIVKYYRSKAASEGSKTVSSDLAAGGIQTPSRRVNEDDKRLERKGNKQLLLENIDYALDLFLIYALTLSIFPGFLSEDTGSHSLGTWYSLVLIAMYNVCDLIGRYIPLLKTLKLESRKMLTTVIVSRLLFVPAFYFTAKYGSQGWMIMLTCFLGLSNGYLTVCVLTSAPKGYKGPEQNALGNLLVLFLLGGIFAGVTLDWLWLIGKGW</sequence>
<evidence type="ECO:0000256" key="3">
    <source>
        <dbReference type="ARBA" id="ARBA00022448"/>
    </source>
</evidence>
<keyword evidence="4 7" id="KW-0812">Transmembrane</keyword>
<feature type="transmembrane region" description="Helical" evidence="7">
    <location>
        <begin position="303"/>
        <end position="322"/>
    </location>
</feature>
<dbReference type="SMR" id="V7AIC6"/>
<feature type="transmembrane region" description="Helical" evidence="7">
    <location>
        <begin position="94"/>
        <end position="112"/>
    </location>
</feature>
<evidence type="ECO:0000313" key="8">
    <source>
        <dbReference type="EMBL" id="ESW04613.1"/>
    </source>
</evidence>
<dbReference type="InterPro" id="IPR002259">
    <property type="entry name" value="Eqnu_transpt"/>
</dbReference>
<dbReference type="PANTHER" id="PTHR10332">
    <property type="entry name" value="EQUILIBRATIVE NUCLEOSIDE TRANSPORTER"/>
    <property type="match status" value="1"/>
</dbReference>
<name>V7AIC6_PHAVU</name>
<comment type="similarity">
    <text evidence="2">Belongs to the SLC29A/ENT transporter (TC 2.A.57) family.</text>
</comment>
<keyword evidence="9" id="KW-1185">Reference proteome</keyword>
<dbReference type="PIRSF" id="PIRSF016379">
    <property type="entry name" value="ENT"/>
    <property type="match status" value="1"/>
</dbReference>
<accession>V7AIC6</accession>
<comment type="subcellular location">
    <subcellularLocation>
        <location evidence="1">Membrane</location>
        <topology evidence="1">Multi-pass membrane protein</topology>
    </subcellularLocation>
</comment>
<reference evidence="9" key="1">
    <citation type="journal article" date="2014" name="Nat. Genet.">
        <title>A reference genome for common bean and genome-wide analysis of dual domestications.</title>
        <authorList>
            <person name="Schmutz J."/>
            <person name="McClean P.E."/>
            <person name="Mamidi S."/>
            <person name="Wu G.A."/>
            <person name="Cannon S.B."/>
            <person name="Grimwood J."/>
            <person name="Jenkins J."/>
            <person name="Shu S."/>
            <person name="Song Q."/>
            <person name="Chavarro C."/>
            <person name="Torres-Torres M."/>
            <person name="Geffroy V."/>
            <person name="Moghaddam S.M."/>
            <person name="Gao D."/>
            <person name="Abernathy B."/>
            <person name="Barry K."/>
            <person name="Blair M."/>
            <person name="Brick M.A."/>
            <person name="Chovatia M."/>
            <person name="Gepts P."/>
            <person name="Goodstein D.M."/>
            <person name="Gonzales M."/>
            <person name="Hellsten U."/>
            <person name="Hyten D.L."/>
            <person name="Jia G."/>
            <person name="Kelly J.D."/>
            <person name="Kudrna D."/>
            <person name="Lee R."/>
            <person name="Richard M.M."/>
            <person name="Miklas P.N."/>
            <person name="Osorno J.M."/>
            <person name="Rodrigues J."/>
            <person name="Thareau V."/>
            <person name="Urrea C.A."/>
            <person name="Wang M."/>
            <person name="Yu Y."/>
            <person name="Zhang M."/>
            <person name="Wing R.A."/>
            <person name="Cregan P.B."/>
            <person name="Rokhsar D.S."/>
            <person name="Jackson S.A."/>
        </authorList>
    </citation>
    <scope>NUCLEOTIDE SEQUENCE [LARGE SCALE GENOMIC DNA]</scope>
    <source>
        <strain evidence="9">cv. G19833</strain>
    </source>
</reference>
<feature type="transmembrane region" description="Helical" evidence="7">
    <location>
        <begin position="124"/>
        <end position="143"/>
    </location>
</feature>
<proteinExistence type="inferred from homology"/>
<evidence type="ECO:0000313" key="9">
    <source>
        <dbReference type="Proteomes" id="UP000000226"/>
    </source>
</evidence>
<evidence type="ECO:0000256" key="1">
    <source>
        <dbReference type="ARBA" id="ARBA00004141"/>
    </source>
</evidence>
<keyword evidence="6 7" id="KW-0472">Membrane</keyword>
<dbReference type="GO" id="GO:0005337">
    <property type="term" value="F:nucleoside transmembrane transporter activity"/>
    <property type="evidence" value="ECO:0007669"/>
    <property type="project" value="InterPro"/>
</dbReference>
<dbReference type="EMBL" id="CM002298">
    <property type="protein sequence ID" value="ESW04613.1"/>
    <property type="molecule type" value="Genomic_DNA"/>
</dbReference>
<feature type="transmembrane region" description="Helical" evidence="7">
    <location>
        <begin position="366"/>
        <end position="385"/>
    </location>
</feature>
<gene>
    <name evidence="8" type="ORF">PHAVU_011G110200g</name>
</gene>
<dbReference type="SUPFAM" id="SSF103473">
    <property type="entry name" value="MFS general substrate transporter"/>
    <property type="match status" value="2"/>
</dbReference>
<keyword evidence="5 7" id="KW-1133">Transmembrane helix</keyword>
<keyword evidence="3" id="KW-0813">Transport</keyword>
<evidence type="ECO:0000256" key="6">
    <source>
        <dbReference type="ARBA" id="ARBA00023136"/>
    </source>
</evidence>
<feature type="transmembrane region" description="Helical" evidence="7">
    <location>
        <begin position="391"/>
        <end position="415"/>
    </location>
</feature>
<organism evidence="8 9">
    <name type="scientific">Phaseolus vulgaris</name>
    <name type="common">Kidney bean</name>
    <name type="synonym">French bean</name>
    <dbReference type="NCBI Taxonomy" id="3885"/>
    <lineage>
        <taxon>Eukaryota</taxon>
        <taxon>Viridiplantae</taxon>
        <taxon>Streptophyta</taxon>
        <taxon>Embryophyta</taxon>
        <taxon>Tracheophyta</taxon>
        <taxon>Spermatophyta</taxon>
        <taxon>Magnoliopsida</taxon>
        <taxon>eudicotyledons</taxon>
        <taxon>Gunneridae</taxon>
        <taxon>Pentapetalae</taxon>
        <taxon>rosids</taxon>
        <taxon>fabids</taxon>
        <taxon>Fabales</taxon>
        <taxon>Fabaceae</taxon>
        <taxon>Papilionoideae</taxon>
        <taxon>50 kb inversion clade</taxon>
        <taxon>NPAAA clade</taxon>
        <taxon>indigoferoid/millettioid clade</taxon>
        <taxon>Phaseoleae</taxon>
        <taxon>Phaseolus</taxon>
    </lineage>
</organism>
<dbReference type="eggNOG" id="KOG1479">
    <property type="taxonomic scope" value="Eukaryota"/>
</dbReference>
<evidence type="ECO:0000256" key="5">
    <source>
        <dbReference type="ARBA" id="ARBA00022989"/>
    </source>
</evidence>
<dbReference type="InterPro" id="IPR036259">
    <property type="entry name" value="MFS_trans_sf"/>
</dbReference>
<evidence type="ECO:0000256" key="7">
    <source>
        <dbReference type="SAM" id="Phobius"/>
    </source>
</evidence>
<protein>
    <submittedName>
        <fullName evidence="8">Uncharacterized protein</fullName>
    </submittedName>
</protein>
<dbReference type="Gramene" id="ESW04613">
    <property type="protein sequence ID" value="ESW04613"/>
    <property type="gene ID" value="PHAVU_011G110200g"/>
</dbReference>
<feature type="transmembrane region" description="Helical" evidence="7">
    <location>
        <begin position="334"/>
        <end position="354"/>
    </location>
</feature>
<feature type="transmembrane region" description="Helical" evidence="7">
    <location>
        <begin position="55"/>
        <end position="74"/>
    </location>
</feature>